<protein>
    <recommendedName>
        <fullName evidence="3">ARM repeat superfamily protein</fullName>
    </recommendedName>
</protein>
<dbReference type="EMBL" id="JAUJYO010000017">
    <property type="protein sequence ID" value="KAK1291919.1"/>
    <property type="molecule type" value="Genomic_DNA"/>
</dbReference>
<dbReference type="Gene3D" id="1.25.10.10">
    <property type="entry name" value="Leucine-rich Repeat Variant"/>
    <property type="match status" value="3"/>
</dbReference>
<dbReference type="AlphaFoldDB" id="A0AAV9CU35"/>
<name>A0AAV9CU35_ACOCL</name>
<sequence>MADDYLPLSDLLSSLSASASAASSLSRHIPSLSNLLDRLHPTLLRRLAETPPSDLPPFIDSLSSLQSELARAQSLLKSPPFMPTAVEALAHGLGRCLGLVVVASDGAFGGADVGALHRGFMEFRAPDESVDAVAADVEAVRLDFSDVVVRVKNGGDEEEVGEALSDLESLIVGGSIERNRVTDGDVVAVLLGRLCSSCTPENRIRIVSMLRSLVSEGEENKERMTDVGALSSIVRSLSRDVEERREAVGLLMDLSDVPKVRQRIGRIQGCILMLVALLNGDDERASCDARKVLKALSGNAQNALHMAEAGYFVPLVKFLKEGSDMNKILMATAISRMDLTDQSRALLGDKGAIEYIVKMFTSGKLEAKLSALGALQNLMSLAENIHRLVKSGIIAPLLQLLFSVTSVLMTLREPASAILASIAQSELILINKDVALQMLSLIGLSSPVIQHHLLRALKSITAHPAATKVRTKIKERGGVQLLLPFLLERNDEIRIIAMNVLYNLSKELGGEFVEQIGETHINIIIDIILRSTSEDERAVAVGILSNIPVNDKKATDVLRKSHLLPLLVSLLATTSATPSPTEKWLHENVASVLIRFTVSSDKKLQRISAELGVIPSLVKLLSIGSSIAKSRAAISLAQLSQNTISLNKRKTTKWMCVPSPTEGFCEVHNNKCSVRGSFCLIKAGAVPPLVQALEGKEREADEAVLDALSTLVRDEICENGIGAIAKASGVQAIIRVLEVGSVKAQEKAAWMLEMIFRIEAYRQQFGESAQVVLIDLAQKGDPCLKPTVAKILAHLQLLQMQSSYF</sequence>
<dbReference type="InterPro" id="IPR011989">
    <property type="entry name" value="ARM-like"/>
</dbReference>
<reference evidence="1" key="1">
    <citation type="journal article" date="2023" name="Nat. Commun.">
        <title>Diploid and tetraploid genomes of Acorus and the evolution of monocots.</title>
        <authorList>
            <person name="Ma L."/>
            <person name="Liu K.W."/>
            <person name="Li Z."/>
            <person name="Hsiao Y.Y."/>
            <person name="Qi Y."/>
            <person name="Fu T."/>
            <person name="Tang G.D."/>
            <person name="Zhang D."/>
            <person name="Sun W.H."/>
            <person name="Liu D.K."/>
            <person name="Li Y."/>
            <person name="Chen G.Z."/>
            <person name="Liu X.D."/>
            <person name="Liao X.Y."/>
            <person name="Jiang Y.T."/>
            <person name="Yu X."/>
            <person name="Hao Y."/>
            <person name="Huang J."/>
            <person name="Zhao X.W."/>
            <person name="Ke S."/>
            <person name="Chen Y.Y."/>
            <person name="Wu W.L."/>
            <person name="Hsu J.L."/>
            <person name="Lin Y.F."/>
            <person name="Huang M.D."/>
            <person name="Li C.Y."/>
            <person name="Huang L."/>
            <person name="Wang Z.W."/>
            <person name="Zhao X."/>
            <person name="Zhong W.Y."/>
            <person name="Peng D.H."/>
            <person name="Ahmad S."/>
            <person name="Lan S."/>
            <person name="Zhang J.S."/>
            <person name="Tsai W.C."/>
            <person name="Van de Peer Y."/>
            <person name="Liu Z.J."/>
        </authorList>
    </citation>
    <scope>NUCLEOTIDE SEQUENCE</scope>
    <source>
        <strain evidence="1">CP</strain>
    </source>
</reference>
<gene>
    <name evidence="1" type="ORF">QJS10_CPB17g01782</name>
</gene>
<keyword evidence="2" id="KW-1185">Reference proteome</keyword>
<comment type="caution">
    <text evidence="1">The sequence shown here is derived from an EMBL/GenBank/DDBJ whole genome shotgun (WGS) entry which is preliminary data.</text>
</comment>
<organism evidence="1 2">
    <name type="scientific">Acorus calamus</name>
    <name type="common">Sweet flag</name>
    <dbReference type="NCBI Taxonomy" id="4465"/>
    <lineage>
        <taxon>Eukaryota</taxon>
        <taxon>Viridiplantae</taxon>
        <taxon>Streptophyta</taxon>
        <taxon>Embryophyta</taxon>
        <taxon>Tracheophyta</taxon>
        <taxon>Spermatophyta</taxon>
        <taxon>Magnoliopsida</taxon>
        <taxon>Liliopsida</taxon>
        <taxon>Acoraceae</taxon>
        <taxon>Acorus</taxon>
    </lineage>
</organism>
<dbReference type="SUPFAM" id="SSF48371">
    <property type="entry name" value="ARM repeat"/>
    <property type="match status" value="2"/>
</dbReference>
<dbReference type="PANTHER" id="PTHR45958:SF12">
    <property type="entry name" value="OS01G0948500 PROTEIN"/>
    <property type="match status" value="1"/>
</dbReference>
<accession>A0AAV9CU35</accession>
<reference evidence="1" key="2">
    <citation type="submission" date="2023-06" db="EMBL/GenBank/DDBJ databases">
        <authorList>
            <person name="Ma L."/>
            <person name="Liu K.-W."/>
            <person name="Li Z."/>
            <person name="Hsiao Y.-Y."/>
            <person name="Qi Y."/>
            <person name="Fu T."/>
            <person name="Tang G."/>
            <person name="Zhang D."/>
            <person name="Sun W.-H."/>
            <person name="Liu D.-K."/>
            <person name="Li Y."/>
            <person name="Chen G.-Z."/>
            <person name="Liu X.-D."/>
            <person name="Liao X.-Y."/>
            <person name="Jiang Y.-T."/>
            <person name="Yu X."/>
            <person name="Hao Y."/>
            <person name="Huang J."/>
            <person name="Zhao X.-W."/>
            <person name="Ke S."/>
            <person name="Chen Y.-Y."/>
            <person name="Wu W.-L."/>
            <person name="Hsu J.-L."/>
            <person name="Lin Y.-F."/>
            <person name="Huang M.-D."/>
            <person name="Li C.-Y."/>
            <person name="Huang L."/>
            <person name="Wang Z.-W."/>
            <person name="Zhao X."/>
            <person name="Zhong W.-Y."/>
            <person name="Peng D.-H."/>
            <person name="Ahmad S."/>
            <person name="Lan S."/>
            <person name="Zhang J.-S."/>
            <person name="Tsai W.-C."/>
            <person name="Van De Peer Y."/>
            <person name="Liu Z.-J."/>
        </authorList>
    </citation>
    <scope>NUCLEOTIDE SEQUENCE</scope>
    <source>
        <strain evidence="1">CP</strain>
        <tissue evidence="1">Leaves</tissue>
    </source>
</reference>
<dbReference type="InterPro" id="IPR016024">
    <property type="entry name" value="ARM-type_fold"/>
</dbReference>
<evidence type="ECO:0008006" key="3">
    <source>
        <dbReference type="Google" id="ProtNLM"/>
    </source>
</evidence>
<dbReference type="InterPro" id="IPR052608">
    <property type="entry name" value="U-box_domain_protein"/>
</dbReference>
<evidence type="ECO:0000313" key="1">
    <source>
        <dbReference type="EMBL" id="KAK1291919.1"/>
    </source>
</evidence>
<proteinExistence type="predicted"/>
<dbReference type="PANTHER" id="PTHR45958">
    <property type="entry name" value="RING-TYPE E3 UBIQUITIN TRANSFERASE"/>
    <property type="match status" value="1"/>
</dbReference>
<dbReference type="Proteomes" id="UP001180020">
    <property type="component" value="Unassembled WGS sequence"/>
</dbReference>
<evidence type="ECO:0000313" key="2">
    <source>
        <dbReference type="Proteomes" id="UP001180020"/>
    </source>
</evidence>
<dbReference type="InterPro" id="IPR000225">
    <property type="entry name" value="Armadillo"/>
</dbReference>
<dbReference type="SMART" id="SM00185">
    <property type="entry name" value="ARM"/>
    <property type="match status" value="8"/>
</dbReference>